<feature type="region of interest" description="Disordered" evidence="9">
    <location>
        <begin position="309"/>
        <end position="350"/>
    </location>
</feature>
<comment type="catalytic activity">
    <reaction evidence="1">
        <text>ATP + protein L-histidine = ADP + protein N-phospho-L-histidine.</text>
        <dbReference type="EC" id="2.7.13.3"/>
    </reaction>
</comment>
<dbReference type="SMART" id="SM00388">
    <property type="entry name" value="HisKA"/>
    <property type="match status" value="1"/>
</dbReference>
<dbReference type="SUPFAM" id="SSF55785">
    <property type="entry name" value="PYP-like sensor domain (PAS domain)"/>
    <property type="match status" value="1"/>
</dbReference>
<protein>
    <recommendedName>
        <fullName evidence="2">histidine kinase</fullName>
        <ecNumber evidence="2">2.7.13.3</ecNumber>
    </recommendedName>
</protein>
<dbReference type="InterPro" id="IPR035965">
    <property type="entry name" value="PAS-like_dom_sf"/>
</dbReference>
<dbReference type="Gene3D" id="1.10.287.130">
    <property type="match status" value="1"/>
</dbReference>
<dbReference type="GO" id="GO:0000155">
    <property type="term" value="F:phosphorelay sensor kinase activity"/>
    <property type="evidence" value="ECO:0007669"/>
    <property type="project" value="InterPro"/>
</dbReference>
<dbReference type="InterPro" id="IPR036890">
    <property type="entry name" value="HATPase_C_sf"/>
</dbReference>
<dbReference type="SUPFAM" id="SSF55874">
    <property type="entry name" value="ATPase domain of HSP90 chaperone/DNA topoisomerase II/histidine kinase"/>
    <property type="match status" value="1"/>
</dbReference>
<organism evidence="13 14">
    <name type="scientific">Desulfosoma caldarium</name>
    <dbReference type="NCBI Taxonomy" id="610254"/>
    <lineage>
        <taxon>Bacteria</taxon>
        <taxon>Pseudomonadati</taxon>
        <taxon>Thermodesulfobacteriota</taxon>
        <taxon>Syntrophobacteria</taxon>
        <taxon>Syntrophobacterales</taxon>
        <taxon>Syntrophobacteraceae</taxon>
        <taxon>Desulfosoma</taxon>
    </lineage>
</organism>
<dbReference type="PANTHER" id="PTHR43065">
    <property type="entry name" value="SENSOR HISTIDINE KINASE"/>
    <property type="match status" value="1"/>
</dbReference>
<gene>
    <name evidence="13" type="ORF">EDC27_1145</name>
</gene>
<feature type="transmembrane region" description="Helical" evidence="10">
    <location>
        <begin position="58"/>
        <end position="76"/>
    </location>
</feature>
<evidence type="ECO:0000256" key="10">
    <source>
        <dbReference type="SAM" id="Phobius"/>
    </source>
</evidence>
<dbReference type="InterPro" id="IPR004358">
    <property type="entry name" value="Sig_transdc_His_kin-like_C"/>
</dbReference>
<sequence length="641" mass="70141">MTKASSAPWGAEEGAAFQRKVHMHLVLRLLAAVFLLAVTFLFQLRLSQDISEPVLNPLYAYAAVLFSVTLLSACVLPMVRRHGLFAAGQFAFDILAVTFLIYLTGGVTSPFPFLFMAVIMAAAVLFQRRGSLLVAAASTIAYGALLDLQYFRWVNPLPFMGRTAASDSSEVYFYTLVVMTAAFFLVAFISGYLATELQKWARLSAQKSRDMERLESFYRQLVESLGAGLMTTDAHGIITYANRAALNLLQTDARTLEGQPLECVFPALGLQMPEGFQPKEATPWGEEDSSCDGPLSEAGAQRLFSGEVRVQERSYGPAQSNSLSGPRREAASNRAARPQLSKRRPTGRLNAIEGREGLSFEASHVLEIVQESAAGEKRSFVVTISPLKTTPQAQDRIIVFQDQTHIKALQERMRRLEQLAFAGKMAGEIVHDIKNPLAAVSGVAQMMAAQPQEDETSRRLQDILVREIDRLNLLVSRFLWIAREGKASEKPEPVAVGETVRHVLDALTISKHLSGRHHVHVDVPDDLKVTLVPRYLFQILWHLVANAAEALPNGGLVHIGARPHTGDDGRSGVLVKVADSGPGVSGDVAKKMFEPLFTTKEGHLGLGLSLVCRLVEEANGHIEVGSSAAFPMCVRLFFPQA</sequence>
<dbReference type="SMART" id="SM00387">
    <property type="entry name" value="HATPase_c"/>
    <property type="match status" value="1"/>
</dbReference>
<dbReference type="Proteomes" id="UP000276223">
    <property type="component" value="Unassembled WGS sequence"/>
</dbReference>
<dbReference type="Pfam" id="PF25323">
    <property type="entry name" value="6TM_PilS"/>
    <property type="match status" value="1"/>
</dbReference>
<evidence type="ECO:0000256" key="4">
    <source>
        <dbReference type="ARBA" id="ARBA00022679"/>
    </source>
</evidence>
<dbReference type="EMBL" id="RJVA01000010">
    <property type="protein sequence ID" value="ROR01949.1"/>
    <property type="molecule type" value="Genomic_DNA"/>
</dbReference>
<evidence type="ECO:0000313" key="14">
    <source>
        <dbReference type="Proteomes" id="UP000276223"/>
    </source>
</evidence>
<feature type="transmembrane region" description="Helical" evidence="10">
    <location>
        <begin position="83"/>
        <end position="103"/>
    </location>
</feature>
<dbReference type="CDD" id="cd00082">
    <property type="entry name" value="HisKA"/>
    <property type="match status" value="1"/>
</dbReference>
<name>A0A3N1VIT3_9BACT</name>
<evidence type="ECO:0000256" key="1">
    <source>
        <dbReference type="ARBA" id="ARBA00000085"/>
    </source>
</evidence>
<dbReference type="OrthoDB" id="9773941at2"/>
<evidence type="ECO:0000256" key="2">
    <source>
        <dbReference type="ARBA" id="ARBA00012438"/>
    </source>
</evidence>
<keyword evidence="5" id="KW-0547">Nucleotide-binding</keyword>
<feature type="domain" description="Histidine kinase" evidence="11">
    <location>
        <begin position="428"/>
        <end position="641"/>
    </location>
</feature>
<dbReference type="CDD" id="cd00130">
    <property type="entry name" value="PAS"/>
    <property type="match status" value="1"/>
</dbReference>
<evidence type="ECO:0000256" key="3">
    <source>
        <dbReference type="ARBA" id="ARBA00022553"/>
    </source>
</evidence>
<evidence type="ECO:0000313" key="13">
    <source>
        <dbReference type="EMBL" id="ROR01949.1"/>
    </source>
</evidence>
<dbReference type="EC" id="2.7.13.3" evidence="2"/>
<dbReference type="Pfam" id="PF00512">
    <property type="entry name" value="HisKA"/>
    <property type="match status" value="1"/>
</dbReference>
<dbReference type="PROSITE" id="PS50112">
    <property type="entry name" value="PAS"/>
    <property type="match status" value="1"/>
</dbReference>
<dbReference type="InterPro" id="IPR003594">
    <property type="entry name" value="HATPase_dom"/>
</dbReference>
<dbReference type="SMART" id="SM00091">
    <property type="entry name" value="PAS"/>
    <property type="match status" value="1"/>
</dbReference>
<keyword evidence="10" id="KW-0812">Transmembrane</keyword>
<dbReference type="PRINTS" id="PR00344">
    <property type="entry name" value="BCTRLSENSOR"/>
</dbReference>
<keyword evidence="3" id="KW-0597">Phosphoprotein</keyword>
<dbReference type="PANTHER" id="PTHR43065:SF10">
    <property type="entry name" value="PEROXIDE STRESS-ACTIVATED HISTIDINE KINASE MAK3"/>
    <property type="match status" value="1"/>
</dbReference>
<dbReference type="GO" id="GO:0005524">
    <property type="term" value="F:ATP binding"/>
    <property type="evidence" value="ECO:0007669"/>
    <property type="project" value="UniProtKB-KW"/>
</dbReference>
<feature type="transmembrane region" description="Helical" evidence="10">
    <location>
        <begin position="171"/>
        <end position="194"/>
    </location>
</feature>
<dbReference type="PROSITE" id="PS50109">
    <property type="entry name" value="HIS_KIN"/>
    <property type="match status" value="1"/>
</dbReference>
<feature type="domain" description="PAS" evidence="12">
    <location>
        <begin position="214"/>
        <end position="274"/>
    </location>
</feature>
<evidence type="ECO:0000256" key="9">
    <source>
        <dbReference type="SAM" id="MobiDB-lite"/>
    </source>
</evidence>
<dbReference type="Gene3D" id="3.30.450.20">
    <property type="entry name" value="PAS domain"/>
    <property type="match status" value="1"/>
</dbReference>
<evidence type="ECO:0000259" key="11">
    <source>
        <dbReference type="PROSITE" id="PS50109"/>
    </source>
</evidence>
<evidence type="ECO:0000256" key="6">
    <source>
        <dbReference type="ARBA" id="ARBA00022777"/>
    </source>
</evidence>
<dbReference type="SUPFAM" id="SSF47384">
    <property type="entry name" value="Homodimeric domain of signal transducing histidine kinase"/>
    <property type="match status" value="1"/>
</dbReference>
<feature type="transmembrane region" description="Helical" evidence="10">
    <location>
        <begin position="109"/>
        <end position="126"/>
    </location>
</feature>
<feature type="transmembrane region" description="Helical" evidence="10">
    <location>
        <begin position="133"/>
        <end position="151"/>
    </location>
</feature>
<dbReference type="InterPro" id="IPR003661">
    <property type="entry name" value="HisK_dim/P_dom"/>
</dbReference>
<evidence type="ECO:0000256" key="5">
    <source>
        <dbReference type="ARBA" id="ARBA00022741"/>
    </source>
</evidence>
<keyword evidence="4" id="KW-0808">Transferase</keyword>
<dbReference type="RefSeq" id="WP_123289635.1">
    <property type="nucleotide sequence ID" value="NZ_RJVA01000010.1"/>
</dbReference>
<keyword evidence="7" id="KW-0067">ATP-binding</keyword>
<feature type="transmembrane region" description="Helical" evidence="10">
    <location>
        <begin position="25"/>
        <end position="46"/>
    </location>
</feature>
<dbReference type="Pfam" id="PF02518">
    <property type="entry name" value="HATPase_c"/>
    <property type="match status" value="1"/>
</dbReference>
<dbReference type="Gene3D" id="3.30.565.10">
    <property type="entry name" value="Histidine kinase-like ATPase, C-terminal domain"/>
    <property type="match status" value="1"/>
</dbReference>
<dbReference type="Pfam" id="PF13188">
    <property type="entry name" value="PAS_8"/>
    <property type="match status" value="1"/>
</dbReference>
<keyword evidence="6" id="KW-0418">Kinase</keyword>
<dbReference type="InterPro" id="IPR005467">
    <property type="entry name" value="His_kinase_dom"/>
</dbReference>
<keyword evidence="10" id="KW-1133">Transmembrane helix</keyword>
<keyword evidence="14" id="KW-1185">Reference proteome</keyword>
<comment type="caution">
    <text evidence="13">The sequence shown here is derived from an EMBL/GenBank/DDBJ whole genome shotgun (WGS) entry which is preliminary data.</text>
</comment>
<keyword evidence="8" id="KW-0902">Two-component regulatory system</keyword>
<evidence type="ECO:0000256" key="8">
    <source>
        <dbReference type="ARBA" id="ARBA00023012"/>
    </source>
</evidence>
<reference evidence="13 14" key="1">
    <citation type="submission" date="2018-11" db="EMBL/GenBank/DDBJ databases">
        <title>Genomic Encyclopedia of Type Strains, Phase IV (KMG-IV): sequencing the most valuable type-strain genomes for metagenomic binning, comparative biology and taxonomic classification.</title>
        <authorList>
            <person name="Goeker M."/>
        </authorList>
    </citation>
    <scope>NUCLEOTIDE SEQUENCE [LARGE SCALE GENOMIC DNA]</scope>
    <source>
        <strain evidence="13 14">DSM 22027</strain>
    </source>
</reference>
<feature type="region of interest" description="Disordered" evidence="9">
    <location>
        <begin position="276"/>
        <end position="297"/>
    </location>
</feature>
<evidence type="ECO:0000256" key="7">
    <source>
        <dbReference type="ARBA" id="ARBA00022840"/>
    </source>
</evidence>
<accession>A0A3N1VIT3</accession>
<dbReference type="InterPro" id="IPR036097">
    <property type="entry name" value="HisK_dim/P_sf"/>
</dbReference>
<dbReference type="AlphaFoldDB" id="A0A3N1VIT3"/>
<keyword evidence="10" id="KW-0472">Membrane</keyword>
<dbReference type="InterPro" id="IPR000014">
    <property type="entry name" value="PAS"/>
</dbReference>
<evidence type="ECO:0000259" key="12">
    <source>
        <dbReference type="PROSITE" id="PS50112"/>
    </source>
</evidence>
<proteinExistence type="predicted"/>